<evidence type="ECO:0000313" key="5">
    <source>
        <dbReference type="Proteomes" id="UP000190837"/>
    </source>
</evidence>
<sequence length="369" mass="40685">MNDTSRTELTPATITETAATTLPAHLEPTRVQQLAQTLNIADTNSILNFGAAAQKQLTTVADTMLTDIKSEDAGKAGELLSNMVNLLRGFQGAELKVQEKPSLFARLLGKAKPLTTFLQKFDTISEQLDQISNALESHKQKLLVDIKSLDKLYDANLDYYRELEYHIAAAETVLADADHTTLPALAKTAEDGEMESAQRLRDAQMQRDELDRRLHDLRLTKQVSMQALPSIRMVQENNKGLVSKINTTLVNTVPLWRQQLAQSIAIYRSGEAAIALKQSSDLTNELLTANAENLKQANRESRTQLERGVFDIGAVEKANQMLIETIEESIQIHEAGRKQRQEAAAKLQAAEEALKHSLKAAAQKPGGPA</sequence>
<dbReference type="Pfam" id="PF05816">
    <property type="entry name" value="TelA"/>
    <property type="match status" value="1"/>
</dbReference>
<name>A0A1C3H5E1_9GAMM</name>
<protein>
    <submittedName>
        <fullName evidence="4">Tellurite resistance protein</fullName>
    </submittedName>
</protein>
<gene>
    <name evidence="4" type="ORF">CHUV0807_1802</name>
</gene>
<evidence type="ECO:0000313" key="4">
    <source>
        <dbReference type="EMBL" id="SAM67394.1"/>
    </source>
</evidence>
<dbReference type="RefSeq" id="WP_079541352.1">
    <property type="nucleotide sequence ID" value="NZ_FKLO01000061.1"/>
</dbReference>
<dbReference type="EMBL" id="FKLO01000061">
    <property type="protein sequence ID" value="SAM67394.1"/>
    <property type="molecule type" value="Genomic_DNA"/>
</dbReference>
<evidence type="ECO:0000256" key="2">
    <source>
        <dbReference type="PIRNR" id="PIRNR026508"/>
    </source>
</evidence>
<organism evidence="4 5">
    <name type="scientific">Cardiobacterium hominis</name>
    <dbReference type="NCBI Taxonomy" id="2718"/>
    <lineage>
        <taxon>Bacteria</taxon>
        <taxon>Pseudomonadati</taxon>
        <taxon>Pseudomonadota</taxon>
        <taxon>Gammaproteobacteria</taxon>
        <taxon>Cardiobacteriales</taxon>
        <taxon>Cardiobacteriaceae</taxon>
        <taxon>Cardiobacterium</taxon>
    </lineage>
</organism>
<evidence type="ECO:0000256" key="1">
    <source>
        <dbReference type="ARBA" id="ARBA00005541"/>
    </source>
</evidence>
<dbReference type="AlphaFoldDB" id="A0A1C3H5E1"/>
<dbReference type="PIRSF" id="PIRSF026508">
    <property type="entry name" value="TelA"/>
    <property type="match status" value="1"/>
</dbReference>
<evidence type="ECO:0000256" key="3">
    <source>
        <dbReference type="SAM" id="Coils"/>
    </source>
</evidence>
<dbReference type="PANTHER" id="PTHR38432:SF1">
    <property type="entry name" value="TELA-LIKE PROTEIN SAOUHSC_01408"/>
    <property type="match status" value="1"/>
</dbReference>
<dbReference type="PANTHER" id="PTHR38432">
    <property type="entry name" value="TELA-LIKE PROTEIN SAOUHSC_01408"/>
    <property type="match status" value="1"/>
</dbReference>
<feature type="coiled-coil region" evidence="3">
    <location>
        <begin position="333"/>
        <end position="364"/>
    </location>
</feature>
<dbReference type="Proteomes" id="UP000190837">
    <property type="component" value="Unassembled WGS sequence"/>
</dbReference>
<comment type="similarity">
    <text evidence="1 2">Belongs to the TelA family.</text>
</comment>
<dbReference type="InterPro" id="IPR008863">
    <property type="entry name" value="Toxic_anion-R_TelA"/>
</dbReference>
<reference evidence="5" key="1">
    <citation type="submission" date="2016-04" db="EMBL/GenBank/DDBJ databases">
        <authorList>
            <person name="Tagini F."/>
        </authorList>
    </citation>
    <scope>NUCLEOTIDE SEQUENCE [LARGE SCALE GENOMIC DNA]</scope>
    <source>
        <strain evidence="5">CHUV0807</strain>
    </source>
</reference>
<accession>A0A1C3H5E1</accession>
<keyword evidence="3" id="KW-0175">Coiled coil</keyword>
<proteinExistence type="inferred from homology"/>